<dbReference type="Proteomes" id="UP001367508">
    <property type="component" value="Unassembled WGS sequence"/>
</dbReference>
<protein>
    <submittedName>
        <fullName evidence="1">Uncharacterized protein</fullName>
    </submittedName>
</protein>
<keyword evidence="2" id="KW-1185">Reference proteome</keyword>
<dbReference type="EMBL" id="JAYMYQ010000008">
    <property type="protein sequence ID" value="KAK7314806.1"/>
    <property type="molecule type" value="Genomic_DNA"/>
</dbReference>
<dbReference type="AlphaFoldDB" id="A0AAN9KDJ7"/>
<organism evidence="1 2">
    <name type="scientific">Canavalia gladiata</name>
    <name type="common">Sword bean</name>
    <name type="synonym">Dolichos gladiatus</name>
    <dbReference type="NCBI Taxonomy" id="3824"/>
    <lineage>
        <taxon>Eukaryota</taxon>
        <taxon>Viridiplantae</taxon>
        <taxon>Streptophyta</taxon>
        <taxon>Embryophyta</taxon>
        <taxon>Tracheophyta</taxon>
        <taxon>Spermatophyta</taxon>
        <taxon>Magnoliopsida</taxon>
        <taxon>eudicotyledons</taxon>
        <taxon>Gunneridae</taxon>
        <taxon>Pentapetalae</taxon>
        <taxon>rosids</taxon>
        <taxon>fabids</taxon>
        <taxon>Fabales</taxon>
        <taxon>Fabaceae</taxon>
        <taxon>Papilionoideae</taxon>
        <taxon>50 kb inversion clade</taxon>
        <taxon>NPAAA clade</taxon>
        <taxon>indigoferoid/millettioid clade</taxon>
        <taxon>Phaseoleae</taxon>
        <taxon>Canavalia</taxon>
    </lineage>
</organism>
<evidence type="ECO:0000313" key="2">
    <source>
        <dbReference type="Proteomes" id="UP001367508"/>
    </source>
</evidence>
<sequence>MLQEIVFCNHGWFFNALLNELELPTAYSTYLLQNVSGSKIPAPHHFCHRGPDSMLAVIFRTAIPGIGLLLLSASNGKNTQLLFHHIFSHLTCLAVEVRQPKWRRDSRSGS</sequence>
<reference evidence="1 2" key="1">
    <citation type="submission" date="2024-01" db="EMBL/GenBank/DDBJ databases">
        <title>The genomes of 5 underutilized Papilionoideae crops provide insights into root nodulation and disease resistanc.</title>
        <authorList>
            <person name="Jiang F."/>
        </authorList>
    </citation>
    <scope>NUCLEOTIDE SEQUENCE [LARGE SCALE GENOMIC DNA]</scope>
    <source>
        <strain evidence="1">LVBAO_FW01</strain>
        <tissue evidence="1">Leaves</tissue>
    </source>
</reference>
<evidence type="ECO:0000313" key="1">
    <source>
        <dbReference type="EMBL" id="KAK7314806.1"/>
    </source>
</evidence>
<comment type="caution">
    <text evidence="1">The sequence shown here is derived from an EMBL/GenBank/DDBJ whole genome shotgun (WGS) entry which is preliminary data.</text>
</comment>
<gene>
    <name evidence="1" type="ORF">VNO77_33334</name>
</gene>
<accession>A0AAN9KDJ7</accession>
<name>A0AAN9KDJ7_CANGL</name>
<proteinExistence type="predicted"/>